<dbReference type="PROSITE" id="PS50199">
    <property type="entry name" value="ZF_RANBP2_2"/>
    <property type="match status" value="1"/>
</dbReference>
<dbReference type="STRING" id="1085623.GNIT_2741"/>
<feature type="domain" description="RanBP2-type" evidence="4">
    <location>
        <begin position="79"/>
        <end position="108"/>
    </location>
</feature>
<protein>
    <submittedName>
        <fullName evidence="5">Putative conserved protein containing predicted Zn-ribbon like domain</fullName>
    </submittedName>
</protein>
<keyword evidence="3" id="KW-0862">Zinc</keyword>
<dbReference type="InterPro" id="IPR001876">
    <property type="entry name" value="Znf_RanBP2"/>
</dbReference>
<dbReference type="AlphaFoldDB" id="G4QIC4"/>
<dbReference type="InterPro" id="IPR036443">
    <property type="entry name" value="Znf_RanBP2_sf"/>
</dbReference>
<dbReference type="HOGENOM" id="CLU_155686_0_0_6"/>
<accession>G4QIC4</accession>
<evidence type="ECO:0000313" key="5">
    <source>
        <dbReference type="EMBL" id="AEP30838.1"/>
    </source>
</evidence>
<keyword evidence="2" id="KW-0863">Zinc-finger</keyword>
<evidence type="ECO:0000256" key="1">
    <source>
        <dbReference type="ARBA" id="ARBA00022723"/>
    </source>
</evidence>
<gene>
    <name evidence="5" type="ordered locus">GNIT_2741</name>
</gene>
<sequence length="111" mass="13173">MQRFFCHHDRFHVYQVKSILDEAGIPCFVKNELVQGAIGEIPPMDSEPEIWLQDDEWQPKAQRVLKRFYEEQAEISPDNKNDWACLHCGQMNEYQFAICWQCQNPRISAEK</sequence>
<evidence type="ECO:0000313" key="6">
    <source>
        <dbReference type="Proteomes" id="UP000009282"/>
    </source>
</evidence>
<evidence type="ECO:0000256" key="2">
    <source>
        <dbReference type="ARBA" id="ARBA00022771"/>
    </source>
</evidence>
<keyword evidence="1" id="KW-0479">Metal-binding</keyword>
<dbReference type="RefSeq" id="WP_014109711.1">
    <property type="nucleotide sequence ID" value="NC_016041.1"/>
</dbReference>
<dbReference type="OrthoDB" id="9814654at2"/>
<dbReference type="Pfam" id="PF09413">
    <property type="entry name" value="DUF2007"/>
    <property type="match status" value="1"/>
</dbReference>
<reference evidence="5 6" key="1">
    <citation type="journal article" date="2011" name="J. Bacteriol.">
        <title>Complete genome sequence of seawater bacterium Glaciecola nitratireducens FR1064T.</title>
        <authorList>
            <person name="Bian F."/>
            <person name="Qin Q.L."/>
            <person name="Xie B.B."/>
            <person name="Shu Y.L."/>
            <person name="Zhang X.Y."/>
            <person name="Yu Y."/>
            <person name="Chen B."/>
            <person name="Chen X.L."/>
            <person name="Zhou B.C."/>
            <person name="Zhang Y.Z."/>
        </authorList>
    </citation>
    <scope>NUCLEOTIDE SEQUENCE [LARGE SCALE GENOMIC DNA]</scope>
    <source>
        <strain evidence="6">JCM 12485 / KCTC 12276 / FR1064</strain>
    </source>
</reference>
<dbReference type="KEGG" id="gni:GNIT_2741"/>
<dbReference type="EMBL" id="CP003060">
    <property type="protein sequence ID" value="AEP30838.1"/>
    <property type="molecule type" value="Genomic_DNA"/>
</dbReference>
<dbReference type="SUPFAM" id="SSF90209">
    <property type="entry name" value="Ran binding protein zinc finger-like"/>
    <property type="match status" value="1"/>
</dbReference>
<keyword evidence="6" id="KW-1185">Reference proteome</keyword>
<dbReference type="PROSITE" id="PS01358">
    <property type="entry name" value="ZF_RANBP2_1"/>
    <property type="match status" value="1"/>
</dbReference>
<evidence type="ECO:0000259" key="4">
    <source>
        <dbReference type="PROSITE" id="PS50199"/>
    </source>
</evidence>
<dbReference type="Proteomes" id="UP000009282">
    <property type="component" value="Chromosome"/>
</dbReference>
<organism evidence="5 6">
    <name type="scientific">Glaciecola nitratireducens (strain JCM 12485 / KCTC 12276 / FR1064)</name>
    <dbReference type="NCBI Taxonomy" id="1085623"/>
    <lineage>
        <taxon>Bacteria</taxon>
        <taxon>Pseudomonadati</taxon>
        <taxon>Pseudomonadota</taxon>
        <taxon>Gammaproteobacteria</taxon>
        <taxon>Alteromonadales</taxon>
        <taxon>Alteromonadaceae</taxon>
        <taxon>Brumicola</taxon>
    </lineage>
</organism>
<proteinExistence type="predicted"/>
<evidence type="ECO:0000256" key="3">
    <source>
        <dbReference type="ARBA" id="ARBA00022833"/>
    </source>
</evidence>
<dbReference type="InterPro" id="IPR018551">
    <property type="entry name" value="DUF2007"/>
</dbReference>
<dbReference type="GO" id="GO:0008270">
    <property type="term" value="F:zinc ion binding"/>
    <property type="evidence" value="ECO:0007669"/>
    <property type="project" value="UniProtKB-KW"/>
</dbReference>
<name>G4QIC4_GLANF</name>
<dbReference type="eggNOG" id="ENOG5032Y5P">
    <property type="taxonomic scope" value="Bacteria"/>
</dbReference>